<gene>
    <name evidence="1" type="ORF">HK103_005716</name>
</gene>
<name>A0AAD5Y541_9FUNG</name>
<comment type="caution">
    <text evidence="1">The sequence shown here is derived from an EMBL/GenBank/DDBJ whole genome shotgun (WGS) entry which is preliminary data.</text>
</comment>
<proteinExistence type="predicted"/>
<dbReference type="Proteomes" id="UP001210925">
    <property type="component" value="Unassembled WGS sequence"/>
</dbReference>
<sequence length="811" mass="92928">MFHNTPESSKKKPLKIKALFNKKQPQVDIKATAYYDAKLIKPFRFTPQIDPGNSGLQAFITLVEDEKVYAADLNSTIEKLDSMEATNTVLFIKEYLTKIVAITNNLEKEIYPSYSDYLSIYVKFEKEWEEMVKSDQRIEFAFNNILYDLARPFQRLLEYRFFLHCIQKYHHGCDPAKCNIKTCKIKSKCNNANKEAIKLLNKLIACVSEVFGIKDNFEELSKWENFLQTSKCRAIGEQKDKPELYVANVNVEIRTKISQLPTILASEEFQVLPIAENVKLFSKKNNQLVLNTNVHGEDLNLHLLSDTLVITGKIDIKTNQLHLLYPPMPLTHISMEKHGFVENIYSLKLSPFCVIMIKCSDSERGKAFVELLAQQKEVQTGSKDMENREAIFDGLHTLDQIATNAVRKVYGISENDKFLLEPTELISSKANEKLCSMQCIPYIFRIEDTGSTWVKLSKCDLQLEKIEEKFMLSLFMCDTKKCVLSAAINSSSRVKRDSNQKRFHLSVFNDDIASQYLIQLGTKDKVDTILSQIENIIFQNITANYSLVSTKLFVCDLPEWIESGDCAFTHFNLGRYSSCLIRYNDSNWINFGKVSSYLVVNEIEEQEISVMLAIRSDINPLLTLLRLELIPELWSVRMESAQQLYLRVFAESGTLDYNLIMDGNKVNDIVELINQQSKLRETKVKKIAQENEMKSCSSKATEIGGLINTYLQSADLEKDETVVNLEETETLTQSSKVAQEEAALESIKDRFERNSKESIPDSIEEIITNYNEPKPKMIPSKSAPNLSKKVNGPYYSIKMQKIQTIPCKLQF</sequence>
<accession>A0AAD5Y541</accession>
<keyword evidence="2" id="KW-1185">Reference proteome</keyword>
<dbReference type="InterPro" id="IPR035899">
    <property type="entry name" value="DBL_dom_sf"/>
</dbReference>
<evidence type="ECO:0000313" key="1">
    <source>
        <dbReference type="EMBL" id="KAJ3256147.1"/>
    </source>
</evidence>
<organism evidence="1 2">
    <name type="scientific">Boothiomyces macroporosus</name>
    <dbReference type="NCBI Taxonomy" id="261099"/>
    <lineage>
        <taxon>Eukaryota</taxon>
        <taxon>Fungi</taxon>
        <taxon>Fungi incertae sedis</taxon>
        <taxon>Chytridiomycota</taxon>
        <taxon>Chytridiomycota incertae sedis</taxon>
        <taxon>Chytridiomycetes</taxon>
        <taxon>Rhizophydiales</taxon>
        <taxon>Terramycetaceae</taxon>
        <taxon>Boothiomyces</taxon>
    </lineage>
</organism>
<dbReference type="EMBL" id="JADGKB010000055">
    <property type="protein sequence ID" value="KAJ3256147.1"/>
    <property type="molecule type" value="Genomic_DNA"/>
</dbReference>
<evidence type="ECO:0008006" key="3">
    <source>
        <dbReference type="Google" id="ProtNLM"/>
    </source>
</evidence>
<reference evidence="1" key="1">
    <citation type="submission" date="2020-05" db="EMBL/GenBank/DDBJ databases">
        <title>Phylogenomic resolution of chytrid fungi.</title>
        <authorList>
            <person name="Stajich J.E."/>
            <person name="Amses K."/>
            <person name="Simmons R."/>
            <person name="Seto K."/>
            <person name="Myers J."/>
            <person name="Bonds A."/>
            <person name="Quandt C.A."/>
            <person name="Barry K."/>
            <person name="Liu P."/>
            <person name="Grigoriev I."/>
            <person name="Longcore J.E."/>
            <person name="James T.Y."/>
        </authorList>
    </citation>
    <scope>NUCLEOTIDE SEQUENCE</scope>
    <source>
        <strain evidence="1">PLAUS21</strain>
    </source>
</reference>
<dbReference type="AlphaFoldDB" id="A0AAD5Y541"/>
<protein>
    <recommendedName>
        <fullName evidence="3">DH domain-containing protein</fullName>
    </recommendedName>
</protein>
<evidence type="ECO:0000313" key="2">
    <source>
        <dbReference type="Proteomes" id="UP001210925"/>
    </source>
</evidence>
<dbReference type="SUPFAM" id="SSF48065">
    <property type="entry name" value="DBL homology domain (DH-domain)"/>
    <property type="match status" value="1"/>
</dbReference>